<dbReference type="Proteomes" id="UP000219050">
    <property type="component" value="Chromosome"/>
</dbReference>
<sequence length="162" mass="17279">MEHISIALRPVILSALTHIARAEATSVDALIASAIRADLDRRGAGRIDAARRRAEAAPPTEPLRHRLGDLLARAQGWGEVQAGLHAKGYRLTLREGRVMVLEAQTQSVVAALADIMRDETALTCRFGISFADWVALRSARLATVSRGAAEQGGLIGPAERAG</sequence>
<reference evidence="1 2" key="1">
    <citation type="submission" date="2017-05" db="EMBL/GenBank/DDBJ databases">
        <title>Comparative genomic and metabolic analysis of manganese-oxidizing mechanisms in Celeribater manganoxidans DY25T: its adaption to the environment of polymetallic nodule.</title>
        <authorList>
            <person name="Wang X."/>
        </authorList>
    </citation>
    <scope>NUCLEOTIDE SEQUENCE [LARGE SCALE GENOMIC DNA]</scope>
    <source>
        <strain evidence="1 2">DY25</strain>
    </source>
</reference>
<evidence type="ECO:0000313" key="1">
    <source>
        <dbReference type="EMBL" id="ATI40608.1"/>
    </source>
</evidence>
<dbReference type="RefSeq" id="WP_097372296.1">
    <property type="nucleotide sequence ID" value="NZ_CP021404.1"/>
</dbReference>
<gene>
    <name evidence="1" type="ORF">CBW24_00330</name>
</gene>
<proteinExistence type="predicted"/>
<organism evidence="1 2">
    <name type="scientific">Pacificitalea manganoxidans</name>
    <dbReference type="NCBI Taxonomy" id="1411902"/>
    <lineage>
        <taxon>Bacteria</taxon>
        <taxon>Pseudomonadati</taxon>
        <taxon>Pseudomonadota</taxon>
        <taxon>Alphaproteobacteria</taxon>
        <taxon>Rhodobacterales</taxon>
        <taxon>Paracoccaceae</taxon>
        <taxon>Pacificitalea</taxon>
    </lineage>
</organism>
<name>A0A291LVU4_9RHOB</name>
<protein>
    <submittedName>
        <fullName evidence="1">Uncharacterized protein</fullName>
    </submittedName>
</protein>
<keyword evidence="2" id="KW-1185">Reference proteome</keyword>
<dbReference type="KEGG" id="cmag:CBW24_00330"/>
<dbReference type="OrthoDB" id="7866873at2"/>
<dbReference type="EMBL" id="CP021404">
    <property type="protein sequence ID" value="ATI40608.1"/>
    <property type="molecule type" value="Genomic_DNA"/>
</dbReference>
<accession>A0A291LVU4</accession>
<evidence type="ECO:0000313" key="2">
    <source>
        <dbReference type="Proteomes" id="UP000219050"/>
    </source>
</evidence>
<dbReference type="AlphaFoldDB" id="A0A291LVU4"/>